<keyword evidence="4 5" id="KW-0274">FAD</keyword>
<dbReference type="Gene3D" id="1.10.540.10">
    <property type="entry name" value="Acyl-CoA dehydrogenase/oxidase, N-terminal domain"/>
    <property type="match status" value="1"/>
</dbReference>
<dbReference type="InterPro" id="IPR036250">
    <property type="entry name" value="AcylCo_DH-like_C"/>
</dbReference>
<feature type="domain" description="Acyl-CoA oxidase/dehydrogenase middle" evidence="8">
    <location>
        <begin position="123"/>
        <end position="217"/>
    </location>
</feature>
<feature type="region of interest" description="Disordered" evidence="6">
    <location>
        <begin position="567"/>
        <end position="586"/>
    </location>
</feature>
<dbReference type="SUPFAM" id="SSF47203">
    <property type="entry name" value="Acyl-CoA dehydrogenase C-terminal domain-like"/>
    <property type="match status" value="1"/>
</dbReference>
<feature type="region of interest" description="Disordered" evidence="6">
    <location>
        <begin position="1"/>
        <end position="23"/>
    </location>
</feature>
<evidence type="ECO:0000259" key="7">
    <source>
        <dbReference type="Pfam" id="PF00441"/>
    </source>
</evidence>
<proteinExistence type="inferred from homology"/>
<evidence type="ECO:0000259" key="8">
    <source>
        <dbReference type="Pfam" id="PF02770"/>
    </source>
</evidence>
<evidence type="ECO:0000256" key="1">
    <source>
        <dbReference type="ARBA" id="ARBA00001974"/>
    </source>
</evidence>
<dbReference type="PANTHER" id="PTHR43884:SF19">
    <property type="entry name" value="ACYL-COA DEHYDROGENASE FADE4-RELATED"/>
    <property type="match status" value="1"/>
</dbReference>
<keyword evidence="5" id="KW-0560">Oxidoreductase</keyword>
<evidence type="ECO:0000256" key="2">
    <source>
        <dbReference type="ARBA" id="ARBA00009347"/>
    </source>
</evidence>
<evidence type="ECO:0000256" key="5">
    <source>
        <dbReference type="RuleBase" id="RU362125"/>
    </source>
</evidence>
<dbReference type="InterPro" id="IPR009100">
    <property type="entry name" value="AcylCoA_DH/oxidase_NM_dom_sf"/>
</dbReference>
<dbReference type="Pfam" id="PF00441">
    <property type="entry name" value="Acyl-CoA_dh_1"/>
    <property type="match status" value="1"/>
</dbReference>
<dbReference type="Pfam" id="PF02770">
    <property type="entry name" value="Acyl-CoA_dh_M"/>
    <property type="match status" value="1"/>
</dbReference>
<dbReference type="RefSeq" id="WP_350776321.1">
    <property type="nucleotide sequence ID" value="NZ_JBEPEK010000006.1"/>
</dbReference>
<organism evidence="10 11">
    <name type="scientific">Streptomyces hyaluromycini</name>
    <dbReference type="NCBI Taxonomy" id="1377993"/>
    <lineage>
        <taxon>Bacteria</taxon>
        <taxon>Bacillati</taxon>
        <taxon>Actinomycetota</taxon>
        <taxon>Actinomycetes</taxon>
        <taxon>Kitasatosporales</taxon>
        <taxon>Streptomycetaceae</taxon>
        <taxon>Streptomyces</taxon>
    </lineage>
</organism>
<dbReference type="Gene3D" id="2.40.110.10">
    <property type="entry name" value="Butyryl-CoA Dehydrogenase, subunit A, domain 2"/>
    <property type="match status" value="1"/>
</dbReference>
<reference evidence="10 11" key="1">
    <citation type="submission" date="2024-06" db="EMBL/GenBank/DDBJ databases">
        <title>The Natural Products Discovery Center: Release of the First 8490 Sequenced Strains for Exploring Actinobacteria Biosynthetic Diversity.</title>
        <authorList>
            <person name="Kalkreuter E."/>
            <person name="Kautsar S.A."/>
            <person name="Yang D."/>
            <person name="Bader C.D."/>
            <person name="Teijaro C.N."/>
            <person name="Fluegel L."/>
            <person name="Davis C.M."/>
            <person name="Simpson J.R."/>
            <person name="Lauterbach L."/>
            <person name="Steele A.D."/>
            <person name="Gui C."/>
            <person name="Meng S."/>
            <person name="Li G."/>
            <person name="Viehrig K."/>
            <person name="Ye F."/>
            <person name="Su P."/>
            <person name="Kiefer A.F."/>
            <person name="Nichols A."/>
            <person name="Cepeda A.J."/>
            <person name="Yan W."/>
            <person name="Fan B."/>
            <person name="Jiang Y."/>
            <person name="Adhikari A."/>
            <person name="Zheng C.-J."/>
            <person name="Schuster L."/>
            <person name="Cowan T.M."/>
            <person name="Smanski M.J."/>
            <person name="Chevrette M.G."/>
            <person name="De Carvalho L.P.S."/>
            <person name="Shen B."/>
        </authorList>
    </citation>
    <scope>NUCLEOTIDE SEQUENCE [LARGE SCALE GENOMIC DNA]</scope>
    <source>
        <strain evidence="10 11">NPDC000234</strain>
    </source>
</reference>
<evidence type="ECO:0000256" key="4">
    <source>
        <dbReference type="ARBA" id="ARBA00022827"/>
    </source>
</evidence>
<evidence type="ECO:0000313" key="10">
    <source>
        <dbReference type="EMBL" id="MER7178205.1"/>
    </source>
</evidence>
<gene>
    <name evidence="10" type="ORF">ABT404_01710</name>
</gene>
<accession>A0ABV1WMX7</accession>
<evidence type="ECO:0000256" key="6">
    <source>
        <dbReference type="SAM" id="MobiDB-lite"/>
    </source>
</evidence>
<keyword evidence="3 5" id="KW-0285">Flavoprotein</keyword>
<dbReference type="EMBL" id="JBEPEK010000006">
    <property type="protein sequence ID" value="MER7178205.1"/>
    <property type="molecule type" value="Genomic_DNA"/>
</dbReference>
<evidence type="ECO:0000313" key="11">
    <source>
        <dbReference type="Proteomes" id="UP001474181"/>
    </source>
</evidence>
<dbReference type="Pfam" id="PF02771">
    <property type="entry name" value="Acyl-CoA_dh_N"/>
    <property type="match status" value="1"/>
</dbReference>
<dbReference type="CDD" id="cd00567">
    <property type="entry name" value="ACAD"/>
    <property type="match status" value="1"/>
</dbReference>
<dbReference type="PANTHER" id="PTHR43884">
    <property type="entry name" value="ACYL-COA DEHYDROGENASE"/>
    <property type="match status" value="1"/>
</dbReference>
<comment type="cofactor">
    <cofactor evidence="1 5">
        <name>FAD</name>
        <dbReference type="ChEBI" id="CHEBI:57692"/>
    </cofactor>
</comment>
<name>A0ABV1WMX7_9ACTN</name>
<dbReference type="SUPFAM" id="SSF56645">
    <property type="entry name" value="Acyl-CoA dehydrogenase NM domain-like"/>
    <property type="match status" value="1"/>
</dbReference>
<comment type="caution">
    <text evidence="10">The sequence shown here is derived from an EMBL/GenBank/DDBJ whole genome shotgun (WGS) entry which is preliminary data.</text>
</comment>
<protein>
    <submittedName>
        <fullName evidence="10">Acyl-CoA dehydrogenase family protein</fullName>
    </submittedName>
</protein>
<evidence type="ECO:0000259" key="9">
    <source>
        <dbReference type="Pfam" id="PF02771"/>
    </source>
</evidence>
<evidence type="ECO:0000256" key="3">
    <source>
        <dbReference type="ARBA" id="ARBA00022630"/>
    </source>
</evidence>
<keyword evidence="11" id="KW-1185">Reference proteome</keyword>
<dbReference type="InterPro" id="IPR006091">
    <property type="entry name" value="Acyl-CoA_Oxase/DH_mid-dom"/>
</dbReference>
<dbReference type="InterPro" id="IPR037069">
    <property type="entry name" value="AcylCoA_DH/ox_N_sf"/>
</dbReference>
<dbReference type="InterPro" id="IPR009075">
    <property type="entry name" value="AcylCo_DH/oxidase_C"/>
</dbReference>
<sequence>MTAPRTGGRAEVSILEETLGDPGQAARENAELDAAEEFPAATCARLDAFGLAAYYVPAEFGGKLDDHEVFLQLLRTVARRDVSATVAHAKTYLGVAPVWVSGSPEQVTGVADVVLSAGPVGWALSEPEHGADLLNGSCTATPQAGGYRLDGVKWPINNATRADLLTVLARTGEHGGARGHSLFLFDKTQAASGTWRALPKVPTHGIRGIDISGIEFTGAWLPATARIGAEGTGVETVLRALQLTRTMCAVLSLGAGEHALRLTGRFVATRLIQRRPLIERPYPAAILAQSAAQLAAVEAAALVGSRSIHSLTEEMSVVSPVVKALAPTLVDSMLAELAELLGARSFLTGVYEHGAFQKVRRDHQVVSIFDGSTPVNRAGLIQQYPRLVRGFAKGAADTDGLREAVAVGEPVRNLDHTALTLMSRRGCSLVQSLPGFVASLDTRTVPNGLAEHAHVLCTVVEQLHALMADTRPGARPPMAAYELAAAYELCYAGAACLHLWCTGESGHQGEPLWEDGLWVRAALRMLLARIADVLRMPKPAAAPGDDRIDGPLSLLVAEAAQTGAAVTPFGDPMPLPVTELGGPSGR</sequence>
<dbReference type="InterPro" id="IPR046373">
    <property type="entry name" value="Acyl-CoA_Oxase/DH_mid-dom_sf"/>
</dbReference>
<comment type="similarity">
    <text evidence="2 5">Belongs to the acyl-CoA dehydrogenase family.</text>
</comment>
<feature type="domain" description="Acyl-CoA dehydrogenase/oxidase N-terminal" evidence="9">
    <location>
        <begin position="28"/>
        <end position="106"/>
    </location>
</feature>
<feature type="domain" description="Acyl-CoA dehydrogenase/oxidase C-terminal" evidence="7">
    <location>
        <begin position="231"/>
        <end position="378"/>
    </location>
</feature>
<dbReference type="InterPro" id="IPR013786">
    <property type="entry name" value="AcylCoA_DH/ox_N"/>
</dbReference>
<dbReference type="Gene3D" id="1.20.140.10">
    <property type="entry name" value="Butyryl-CoA Dehydrogenase, subunit A, domain 3"/>
    <property type="match status" value="1"/>
</dbReference>
<dbReference type="Proteomes" id="UP001474181">
    <property type="component" value="Unassembled WGS sequence"/>
</dbReference>